<keyword evidence="2" id="KW-1185">Reference proteome</keyword>
<dbReference type="AlphaFoldDB" id="A0A8T0D671"/>
<gene>
    <name evidence="1" type="ORF">P879_10537</name>
</gene>
<proteinExistence type="predicted"/>
<organism evidence="1 2">
    <name type="scientific">Paragonimus westermani</name>
    <dbReference type="NCBI Taxonomy" id="34504"/>
    <lineage>
        <taxon>Eukaryota</taxon>
        <taxon>Metazoa</taxon>
        <taxon>Spiralia</taxon>
        <taxon>Lophotrochozoa</taxon>
        <taxon>Platyhelminthes</taxon>
        <taxon>Trematoda</taxon>
        <taxon>Digenea</taxon>
        <taxon>Plagiorchiida</taxon>
        <taxon>Troglotremata</taxon>
        <taxon>Troglotrematidae</taxon>
        <taxon>Paragonimus</taxon>
    </lineage>
</organism>
<reference evidence="1 2" key="1">
    <citation type="submission" date="2019-07" db="EMBL/GenBank/DDBJ databases">
        <title>Annotation for the trematode Paragonimus westermani.</title>
        <authorList>
            <person name="Choi Y.-J."/>
        </authorList>
    </citation>
    <scope>NUCLEOTIDE SEQUENCE [LARGE SCALE GENOMIC DNA]</scope>
    <source>
        <strain evidence="1">180907_Pwestermani</strain>
    </source>
</reference>
<dbReference type="EMBL" id="JTDF01019844">
    <property type="protein sequence ID" value="KAF8562474.1"/>
    <property type="molecule type" value="Genomic_DNA"/>
</dbReference>
<sequence>MSCVGPVTRQLTVGATVFQPLKLSFVTVVRTPTSEERCPLVRPRCPKVGPRSHGHSK</sequence>
<name>A0A8T0D671_9TREM</name>
<comment type="caution">
    <text evidence="1">The sequence shown here is derived from an EMBL/GenBank/DDBJ whole genome shotgun (WGS) entry which is preliminary data.</text>
</comment>
<evidence type="ECO:0000313" key="1">
    <source>
        <dbReference type="EMBL" id="KAF8562474.1"/>
    </source>
</evidence>
<evidence type="ECO:0000313" key="2">
    <source>
        <dbReference type="Proteomes" id="UP000699462"/>
    </source>
</evidence>
<dbReference type="Proteomes" id="UP000699462">
    <property type="component" value="Unassembled WGS sequence"/>
</dbReference>
<accession>A0A8T0D671</accession>
<protein>
    <submittedName>
        <fullName evidence="1">Uncharacterized protein</fullName>
    </submittedName>
</protein>
<dbReference type="OrthoDB" id="10515205at2759"/>